<dbReference type="Pfam" id="PF00447">
    <property type="entry name" value="HSF_DNA-bind"/>
    <property type="match status" value="1"/>
</dbReference>
<feature type="region of interest" description="Disordered" evidence="5">
    <location>
        <begin position="107"/>
        <end position="140"/>
    </location>
</feature>
<evidence type="ECO:0000259" key="6">
    <source>
        <dbReference type="SMART" id="SM00415"/>
    </source>
</evidence>
<comment type="similarity">
    <text evidence="4">Belongs to the HSF family.</text>
</comment>
<dbReference type="EMBL" id="VJMH01006970">
    <property type="protein sequence ID" value="KAF0686860.1"/>
    <property type="molecule type" value="Genomic_DNA"/>
</dbReference>
<keyword evidence="2" id="KW-0238">DNA-binding</keyword>
<dbReference type="SMART" id="SM00415">
    <property type="entry name" value="HSF"/>
    <property type="match status" value="1"/>
</dbReference>
<dbReference type="InterPro" id="IPR036388">
    <property type="entry name" value="WH-like_DNA-bd_sf"/>
</dbReference>
<comment type="subcellular location">
    <subcellularLocation>
        <location evidence="1">Nucleus</location>
    </subcellularLocation>
</comment>
<dbReference type="PANTHER" id="PTHR10015">
    <property type="entry name" value="HEAT SHOCK TRANSCRIPTION FACTOR"/>
    <property type="match status" value="1"/>
</dbReference>
<dbReference type="SUPFAM" id="SSF46785">
    <property type="entry name" value="Winged helix' DNA-binding domain"/>
    <property type="match status" value="1"/>
</dbReference>
<proteinExistence type="inferred from homology"/>
<dbReference type="PRINTS" id="PR00056">
    <property type="entry name" value="HSFDOMAIN"/>
</dbReference>
<dbReference type="PANTHER" id="PTHR10015:SF427">
    <property type="entry name" value="HEAT SHOCK FACTOR PROTEIN"/>
    <property type="match status" value="1"/>
</dbReference>
<evidence type="ECO:0000313" key="8">
    <source>
        <dbReference type="EMBL" id="VFT98036.1"/>
    </source>
</evidence>
<organism evidence="8 9">
    <name type="scientific">Aphanomyces stellatus</name>
    <dbReference type="NCBI Taxonomy" id="120398"/>
    <lineage>
        <taxon>Eukaryota</taxon>
        <taxon>Sar</taxon>
        <taxon>Stramenopiles</taxon>
        <taxon>Oomycota</taxon>
        <taxon>Saprolegniomycetes</taxon>
        <taxon>Saprolegniales</taxon>
        <taxon>Verrucalvaceae</taxon>
        <taxon>Aphanomyces</taxon>
    </lineage>
</organism>
<evidence type="ECO:0000313" key="7">
    <source>
        <dbReference type="EMBL" id="KAF0686860.1"/>
    </source>
</evidence>
<reference evidence="8 9" key="1">
    <citation type="submission" date="2019-03" db="EMBL/GenBank/DDBJ databases">
        <authorList>
            <person name="Gaulin E."/>
            <person name="Dumas B."/>
        </authorList>
    </citation>
    <scope>NUCLEOTIDE SEQUENCE [LARGE SCALE GENOMIC DNA]</scope>
    <source>
        <strain evidence="8">CBS 568.67</strain>
    </source>
</reference>
<evidence type="ECO:0000256" key="4">
    <source>
        <dbReference type="RuleBase" id="RU004020"/>
    </source>
</evidence>
<dbReference type="AlphaFoldDB" id="A0A485LH98"/>
<protein>
    <submittedName>
        <fullName evidence="8">Aste57867_21364 protein</fullName>
    </submittedName>
</protein>
<evidence type="ECO:0000256" key="3">
    <source>
        <dbReference type="ARBA" id="ARBA00023242"/>
    </source>
</evidence>
<dbReference type="InterPro" id="IPR036390">
    <property type="entry name" value="WH_DNA-bd_sf"/>
</dbReference>
<evidence type="ECO:0000256" key="1">
    <source>
        <dbReference type="ARBA" id="ARBA00004123"/>
    </source>
</evidence>
<dbReference type="Gene3D" id="1.10.10.10">
    <property type="entry name" value="Winged helix-like DNA-binding domain superfamily/Winged helix DNA-binding domain"/>
    <property type="match status" value="1"/>
</dbReference>
<dbReference type="Proteomes" id="UP000332933">
    <property type="component" value="Unassembled WGS sequence"/>
</dbReference>
<name>A0A485LH98_9STRA</name>
<feature type="compositionally biased region" description="Basic residues" evidence="5">
    <location>
        <begin position="107"/>
        <end position="118"/>
    </location>
</feature>
<evidence type="ECO:0000256" key="5">
    <source>
        <dbReference type="SAM" id="MobiDB-lite"/>
    </source>
</evidence>
<dbReference type="InterPro" id="IPR000232">
    <property type="entry name" value="HSF_DNA-bd"/>
</dbReference>
<feature type="domain" description="HSF-type DNA-binding" evidence="6">
    <location>
        <begin position="11"/>
        <end position="105"/>
    </location>
</feature>
<accession>A0A485LH98</accession>
<dbReference type="GO" id="GO:0043565">
    <property type="term" value="F:sequence-specific DNA binding"/>
    <property type="evidence" value="ECO:0007669"/>
    <property type="project" value="InterPro"/>
</dbReference>
<keyword evidence="9" id="KW-1185">Reference proteome</keyword>
<reference evidence="7" key="2">
    <citation type="submission" date="2019-06" db="EMBL/GenBank/DDBJ databases">
        <title>Genomics analysis of Aphanomyces spp. identifies a new class of oomycete effector associated with host adaptation.</title>
        <authorList>
            <person name="Gaulin E."/>
        </authorList>
    </citation>
    <scope>NUCLEOTIDE SEQUENCE</scope>
    <source>
        <strain evidence="7">CBS 578.67</strain>
    </source>
</reference>
<keyword evidence="3" id="KW-0539">Nucleus</keyword>
<dbReference type="FunFam" id="1.10.10.10:FF:000286">
    <property type="entry name" value="Heat shock transcription factor"/>
    <property type="match status" value="1"/>
</dbReference>
<evidence type="ECO:0000313" key="9">
    <source>
        <dbReference type="Proteomes" id="UP000332933"/>
    </source>
</evidence>
<gene>
    <name evidence="8" type="primary">Aste57867_21364</name>
    <name evidence="7" type="ORF">As57867_021295</name>
    <name evidence="8" type="ORF">ASTE57867_21364</name>
</gene>
<dbReference type="OrthoDB" id="60033at2759"/>
<dbReference type="EMBL" id="CAADRA010006996">
    <property type="protein sequence ID" value="VFT98036.1"/>
    <property type="molecule type" value="Genomic_DNA"/>
</dbReference>
<sequence>MRTDLTDPPPQVAPFLTNLRRMLDDAPHILRWTPDGRALEIHNRDAMILHILPKYFNHNRYKSFQRQLNYFGFKKWPKAKASVCTFSNQYFTRDAPEAAWCISRKRPTTHEHRRRRRPSVTSSGDDSEPEEKQVADDDDEAAQWNRDLDWLLASMDETCAASHTELVWIH</sequence>
<dbReference type="GO" id="GO:0003700">
    <property type="term" value="F:DNA-binding transcription factor activity"/>
    <property type="evidence" value="ECO:0007669"/>
    <property type="project" value="InterPro"/>
</dbReference>
<evidence type="ECO:0000256" key="2">
    <source>
        <dbReference type="ARBA" id="ARBA00023125"/>
    </source>
</evidence>
<dbReference type="GO" id="GO:0005634">
    <property type="term" value="C:nucleus"/>
    <property type="evidence" value="ECO:0007669"/>
    <property type="project" value="UniProtKB-SubCell"/>
</dbReference>